<name>A0AAV7VXA7_PLEWA</name>
<evidence type="ECO:0000313" key="2">
    <source>
        <dbReference type="Proteomes" id="UP001066276"/>
    </source>
</evidence>
<keyword evidence="2" id="KW-1185">Reference proteome</keyword>
<sequence length="137" mass="16125">MTREYEDGGLEMLRLDLYHCAAHLQQATKWFDDGYNWEKRLLAGLIAADQLPTMLMERAGVDRDRPYVVRQTVKIWHCFVEATQKRVTFQRELPIWMLRVIRNMMDNMGFQAWREGGCALLDQGTTCTIQGSQRWPK</sequence>
<accession>A0AAV7VXA7</accession>
<protein>
    <submittedName>
        <fullName evidence="1">Uncharacterized protein</fullName>
    </submittedName>
</protein>
<comment type="caution">
    <text evidence="1">The sequence shown here is derived from an EMBL/GenBank/DDBJ whole genome shotgun (WGS) entry which is preliminary data.</text>
</comment>
<reference evidence="1" key="1">
    <citation type="journal article" date="2022" name="bioRxiv">
        <title>Sequencing and chromosome-scale assembly of the giantPleurodeles waltlgenome.</title>
        <authorList>
            <person name="Brown T."/>
            <person name="Elewa A."/>
            <person name="Iarovenko S."/>
            <person name="Subramanian E."/>
            <person name="Araus A.J."/>
            <person name="Petzold A."/>
            <person name="Susuki M."/>
            <person name="Suzuki K.-i.T."/>
            <person name="Hayashi T."/>
            <person name="Toyoda A."/>
            <person name="Oliveira C."/>
            <person name="Osipova E."/>
            <person name="Leigh N.D."/>
            <person name="Simon A."/>
            <person name="Yun M.H."/>
        </authorList>
    </citation>
    <scope>NUCLEOTIDE SEQUENCE</scope>
    <source>
        <strain evidence="1">20211129_DDA</strain>
        <tissue evidence="1">Liver</tissue>
    </source>
</reference>
<gene>
    <name evidence="1" type="ORF">NDU88_000561</name>
</gene>
<proteinExistence type="predicted"/>
<evidence type="ECO:0000313" key="1">
    <source>
        <dbReference type="EMBL" id="KAJ1205126.1"/>
    </source>
</evidence>
<dbReference type="EMBL" id="JANPWB010000002">
    <property type="protein sequence ID" value="KAJ1205126.1"/>
    <property type="molecule type" value="Genomic_DNA"/>
</dbReference>
<dbReference type="Proteomes" id="UP001066276">
    <property type="component" value="Chromosome 1_2"/>
</dbReference>
<dbReference type="AlphaFoldDB" id="A0AAV7VXA7"/>
<organism evidence="1 2">
    <name type="scientific">Pleurodeles waltl</name>
    <name type="common">Iberian ribbed newt</name>
    <dbReference type="NCBI Taxonomy" id="8319"/>
    <lineage>
        <taxon>Eukaryota</taxon>
        <taxon>Metazoa</taxon>
        <taxon>Chordata</taxon>
        <taxon>Craniata</taxon>
        <taxon>Vertebrata</taxon>
        <taxon>Euteleostomi</taxon>
        <taxon>Amphibia</taxon>
        <taxon>Batrachia</taxon>
        <taxon>Caudata</taxon>
        <taxon>Salamandroidea</taxon>
        <taxon>Salamandridae</taxon>
        <taxon>Pleurodelinae</taxon>
        <taxon>Pleurodeles</taxon>
    </lineage>
</organism>